<evidence type="ECO:0000256" key="3">
    <source>
        <dbReference type="ARBA" id="ARBA00022806"/>
    </source>
</evidence>
<keyword evidence="3 5" id="KW-0347">Helicase</keyword>
<dbReference type="Pfam" id="PF00580">
    <property type="entry name" value="UvrD-helicase"/>
    <property type="match status" value="1"/>
</dbReference>
<evidence type="ECO:0000256" key="4">
    <source>
        <dbReference type="ARBA" id="ARBA00022840"/>
    </source>
</evidence>
<comment type="caution">
    <text evidence="7">The sequence shown here is derived from an EMBL/GenBank/DDBJ whole genome shotgun (WGS) entry which is preliminary data.</text>
</comment>
<reference evidence="7 8" key="1">
    <citation type="journal article" date="2024" name="Int. J. Syst. Evol. Microbiol.">
        <title>Clostridium omnivorum sp. nov., isolated from anoxic soil under the treatment of reductive soil disinfestation.</title>
        <authorList>
            <person name="Ueki A."/>
            <person name="Tonouchi A."/>
            <person name="Kaku N."/>
            <person name="Honma S."/>
            <person name="Ueki K."/>
        </authorList>
    </citation>
    <scope>NUCLEOTIDE SEQUENCE [LARGE SCALE GENOMIC DNA]</scope>
    <source>
        <strain evidence="7 8">E14</strain>
    </source>
</reference>
<dbReference type="Gene3D" id="3.40.50.300">
    <property type="entry name" value="P-loop containing nucleotide triphosphate hydrolases"/>
    <property type="match status" value="3"/>
</dbReference>
<dbReference type="InterPro" id="IPR048228">
    <property type="entry name" value="HelD_bacillota"/>
</dbReference>
<dbReference type="Pfam" id="PF13538">
    <property type="entry name" value="UvrD_C_2"/>
    <property type="match status" value="1"/>
</dbReference>
<dbReference type="InterPro" id="IPR027417">
    <property type="entry name" value="P-loop_NTPase"/>
</dbReference>
<gene>
    <name evidence="7" type="ORF">bsdE14_39430</name>
</gene>
<dbReference type="PANTHER" id="PTHR11070:SF17">
    <property type="entry name" value="DNA HELICASE IV"/>
    <property type="match status" value="1"/>
</dbReference>
<protein>
    <submittedName>
        <fullName evidence="7">DNA helicase</fullName>
    </submittedName>
</protein>
<dbReference type="RefSeq" id="WP_264851842.1">
    <property type="nucleotide sequence ID" value="NZ_BRXR01000001.1"/>
</dbReference>
<feature type="domain" description="UvrD-like helicase ATP-binding" evidence="6">
    <location>
        <begin position="209"/>
        <end position="592"/>
    </location>
</feature>
<dbReference type="PROSITE" id="PS51198">
    <property type="entry name" value="UVRD_HELICASE_ATP_BIND"/>
    <property type="match status" value="1"/>
</dbReference>
<dbReference type="GO" id="GO:0004386">
    <property type="term" value="F:helicase activity"/>
    <property type="evidence" value="ECO:0007669"/>
    <property type="project" value="UniProtKB-KW"/>
</dbReference>
<dbReference type="NCBIfam" id="NF041464">
    <property type="entry name" value="HelD_BACSU"/>
    <property type="match status" value="1"/>
</dbReference>
<dbReference type="InterPro" id="IPR000212">
    <property type="entry name" value="DNA_helicase_UvrD/REP"/>
</dbReference>
<sequence>MNINDVEWKLENEWLKEVLKEVQKQINEKRDFKERFKKDAIETQRELWQNVGSVSVINGLEQIVDFMEFIDTMKIQKRSHEFTRKLEEKYERMLLIPYFGRIDFLESGEDKAEKCYIGISNLTNDNYDFLVYDWRAPVSSMFYDYEIGSANYKCPEGTIDGKILLKRQYKISNGEIEYMFDSNLKIDDEVLQDILSKSTDNKMKAIITTIQREQNKVIRNEEYKNLIVQGPAGSGKTSVALHRIAYLLYKHRDKITAQNIVIFSPNDIFNDYISSVLPQLGEDNMYQTTFKEYMHNALGNELVKENYCDMMEYILVSSKNNNYEKRIKSIKFKASTKFVDILKRYVSYYEKMDRNFTDIIFRGNLIISSKDLHELFFKDYKQIPLKRRLHKIRERFIYLIKPYEKKRIREVAAELEKTGFYIDNVEIVERSIDIVRNETKDIYHEIDRMTEFNLLGIYRGLFDNLELFLNKSDTQYDEEKIDETKSYTLESLNTGILNYEDQPPLLYLKGALGDLPKTSEIKYVIIDEAQDYTPLQYEIFNQLFENANMTILGDLHQSINPFMNLGDYSNISSIFPKDDTCIINLTKSYRSTMEITKFSRSLLDNKITDGCVERNGDKPLLLGFPDEKSIKERLLKDIKVYKDKDYKSIGIITRTAKEAQEVFSFLKDKVHVKAIIKDDSEYDNDTLVIPAYLAKGLEFDVVFIYNAGDENYSCEEERLLLYTACTRALHVLCVYYSGKCTPLLNGSYNFIVSK</sequence>
<organism evidence="7 8">
    <name type="scientific">Clostridium omnivorum</name>
    <dbReference type="NCBI Taxonomy" id="1604902"/>
    <lineage>
        <taxon>Bacteria</taxon>
        <taxon>Bacillati</taxon>
        <taxon>Bacillota</taxon>
        <taxon>Clostridia</taxon>
        <taxon>Eubacteriales</taxon>
        <taxon>Clostridiaceae</taxon>
        <taxon>Clostridium</taxon>
    </lineage>
</organism>
<dbReference type="EMBL" id="BRXR01000001">
    <property type="protein sequence ID" value="GLC32533.1"/>
    <property type="molecule type" value="Genomic_DNA"/>
</dbReference>
<dbReference type="InterPro" id="IPR014016">
    <property type="entry name" value="UvrD-like_ATP-bd"/>
</dbReference>
<evidence type="ECO:0000256" key="5">
    <source>
        <dbReference type="PROSITE-ProRule" id="PRU00560"/>
    </source>
</evidence>
<dbReference type="PANTHER" id="PTHR11070">
    <property type="entry name" value="UVRD / RECB / PCRA DNA HELICASE FAMILY MEMBER"/>
    <property type="match status" value="1"/>
</dbReference>
<evidence type="ECO:0000256" key="1">
    <source>
        <dbReference type="ARBA" id="ARBA00022741"/>
    </source>
</evidence>
<dbReference type="InterPro" id="IPR027785">
    <property type="entry name" value="UvrD-like_helicase_C"/>
</dbReference>
<name>A0ABQ5NB95_9CLOT</name>
<proteinExistence type="predicted"/>
<keyword evidence="8" id="KW-1185">Reference proteome</keyword>
<accession>A0ABQ5NB95</accession>
<keyword evidence="4 5" id="KW-0067">ATP-binding</keyword>
<evidence type="ECO:0000259" key="6">
    <source>
        <dbReference type="PROSITE" id="PS51198"/>
    </source>
</evidence>
<feature type="binding site" evidence="5">
    <location>
        <begin position="230"/>
        <end position="237"/>
    </location>
    <ligand>
        <name>ATP</name>
        <dbReference type="ChEBI" id="CHEBI:30616"/>
    </ligand>
</feature>
<evidence type="ECO:0000256" key="2">
    <source>
        <dbReference type="ARBA" id="ARBA00022801"/>
    </source>
</evidence>
<evidence type="ECO:0000313" key="8">
    <source>
        <dbReference type="Proteomes" id="UP001208567"/>
    </source>
</evidence>
<dbReference type="Proteomes" id="UP001208567">
    <property type="component" value="Unassembled WGS sequence"/>
</dbReference>
<evidence type="ECO:0000313" key="7">
    <source>
        <dbReference type="EMBL" id="GLC32533.1"/>
    </source>
</evidence>
<keyword evidence="1 5" id="KW-0547">Nucleotide-binding</keyword>
<keyword evidence="2 5" id="KW-0378">Hydrolase</keyword>
<dbReference type="SUPFAM" id="SSF52540">
    <property type="entry name" value="P-loop containing nucleoside triphosphate hydrolases"/>
    <property type="match status" value="1"/>
</dbReference>